<comment type="caution">
    <text evidence="2">The sequence shown here is derived from an EMBL/GenBank/DDBJ whole genome shotgun (WGS) entry which is preliminary data.</text>
</comment>
<accession>A0A151NY57</accession>
<reference evidence="2 3" key="1">
    <citation type="journal article" date="2012" name="Genome Biol.">
        <title>Sequencing three crocodilian genomes to illuminate the evolution of archosaurs and amniotes.</title>
        <authorList>
            <person name="St John J.A."/>
            <person name="Braun E.L."/>
            <person name="Isberg S.R."/>
            <person name="Miles L.G."/>
            <person name="Chong A.Y."/>
            <person name="Gongora J."/>
            <person name="Dalzell P."/>
            <person name="Moran C."/>
            <person name="Bed'hom B."/>
            <person name="Abzhanov A."/>
            <person name="Burgess S.C."/>
            <person name="Cooksey A.M."/>
            <person name="Castoe T.A."/>
            <person name="Crawford N.G."/>
            <person name="Densmore L.D."/>
            <person name="Drew J.C."/>
            <person name="Edwards S.V."/>
            <person name="Faircloth B.C."/>
            <person name="Fujita M.K."/>
            <person name="Greenwold M.J."/>
            <person name="Hoffmann F.G."/>
            <person name="Howard J.M."/>
            <person name="Iguchi T."/>
            <person name="Janes D.E."/>
            <person name="Khan S.Y."/>
            <person name="Kohno S."/>
            <person name="de Koning A.J."/>
            <person name="Lance S.L."/>
            <person name="McCarthy F.M."/>
            <person name="McCormack J.E."/>
            <person name="Merchant M.E."/>
            <person name="Peterson D.G."/>
            <person name="Pollock D.D."/>
            <person name="Pourmand N."/>
            <person name="Raney B.J."/>
            <person name="Roessler K.A."/>
            <person name="Sanford J.R."/>
            <person name="Sawyer R.H."/>
            <person name="Schmidt C.J."/>
            <person name="Triplett E.W."/>
            <person name="Tuberville T.D."/>
            <person name="Venegas-Anaya M."/>
            <person name="Howard J.T."/>
            <person name="Jarvis E.D."/>
            <person name="Guillette L.J.Jr."/>
            <person name="Glenn T.C."/>
            <person name="Green R.E."/>
            <person name="Ray D.A."/>
        </authorList>
    </citation>
    <scope>NUCLEOTIDE SEQUENCE [LARGE SCALE GENOMIC DNA]</scope>
    <source>
        <strain evidence="2">KSC_2009_1</strain>
    </source>
</reference>
<dbReference type="Proteomes" id="UP000050525">
    <property type="component" value="Unassembled WGS sequence"/>
</dbReference>
<proteinExistence type="predicted"/>
<sequence>MGEGPHTEVTAQSGSEADLTFGPWLLGFFSNEGPVAWVRVPALRPRFSQPEQPAAGEQRKELPPVASRWETQKQGFLV</sequence>
<evidence type="ECO:0000313" key="3">
    <source>
        <dbReference type="Proteomes" id="UP000050525"/>
    </source>
</evidence>
<evidence type="ECO:0000256" key="1">
    <source>
        <dbReference type="SAM" id="MobiDB-lite"/>
    </source>
</evidence>
<protein>
    <submittedName>
        <fullName evidence="2">Uncharacterized protein</fullName>
    </submittedName>
</protein>
<evidence type="ECO:0000313" key="2">
    <source>
        <dbReference type="EMBL" id="KYO41683.1"/>
    </source>
</evidence>
<organism evidence="2 3">
    <name type="scientific">Alligator mississippiensis</name>
    <name type="common">American alligator</name>
    <dbReference type="NCBI Taxonomy" id="8496"/>
    <lineage>
        <taxon>Eukaryota</taxon>
        <taxon>Metazoa</taxon>
        <taxon>Chordata</taxon>
        <taxon>Craniata</taxon>
        <taxon>Vertebrata</taxon>
        <taxon>Euteleostomi</taxon>
        <taxon>Archelosauria</taxon>
        <taxon>Archosauria</taxon>
        <taxon>Crocodylia</taxon>
        <taxon>Alligatoridae</taxon>
        <taxon>Alligatorinae</taxon>
        <taxon>Alligator</taxon>
    </lineage>
</organism>
<feature type="region of interest" description="Disordered" evidence="1">
    <location>
        <begin position="48"/>
        <end position="78"/>
    </location>
</feature>
<gene>
    <name evidence="2" type="ORF">Y1Q_0006424</name>
</gene>
<name>A0A151NY57_ALLMI</name>
<dbReference type="EMBL" id="AKHW03001628">
    <property type="protein sequence ID" value="KYO41683.1"/>
    <property type="molecule type" value="Genomic_DNA"/>
</dbReference>
<dbReference type="AlphaFoldDB" id="A0A151NY57"/>
<keyword evidence="3" id="KW-1185">Reference proteome</keyword>